<dbReference type="InterPro" id="IPR025474">
    <property type="entry name" value="DUF4325"/>
</dbReference>
<evidence type="ECO:0000256" key="1">
    <source>
        <dbReference type="SAM" id="MobiDB-lite"/>
    </source>
</evidence>
<evidence type="ECO:0000313" key="4">
    <source>
        <dbReference type="Proteomes" id="UP001320702"/>
    </source>
</evidence>
<comment type="caution">
    <text evidence="3">The sequence shown here is derived from an EMBL/GenBank/DDBJ whole genome shotgun (WGS) entry which is preliminary data.</text>
</comment>
<feature type="region of interest" description="Disordered" evidence="1">
    <location>
        <begin position="1"/>
        <end position="23"/>
    </location>
</feature>
<dbReference type="Proteomes" id="UP001320702">
    <property type="component" value="Unassembled WGS sequence"/>
</dbReference>
<evidence type="ECO:0000259" key="2">
    <source>
        <dbReference type="Pfam" id="PF14213"/>
    </source>
</evidence>
<keyword evidence="4" id="KW-1185">Reference proteome</keyword>
<proteinExistence type="predicted"/>
<evidence type="ECO:0000313" key="3">
    <source>
        <dbReference type="EMBL" id="MCT4333720.1"/>
    </source>
</evidence>
<sequence>MNISIARDFSPYPHGRTSKDGEFSGERFRTEVLEPMLRRALDQHGVIQIDLDGVKALGSSFAEEAFGGLIRLAIAPSEDVREAIKVRYTKPWLRPVAENIENYMRDAAER</sequence>
<dbReference type="Pfam" id="PF14213">
    <property type="entry name" value="DUF4325"/>
    <property type="match status" value="1"/>
</dbReference>
<reference evidence="3 4" key="1">
    <citation type="submission" date="2022-04" db="EMBL/GenBank/DDBJ databases">
        <title>Paracoccus sp. YLB-12 draft genome sequence.</title>
        <authorList>
            <person name="Yu L."/>
        </authorList>
    </citation>
    <scope>NUCLEOTIDE SEQUENCE [LARGE SCALE GENOMIC DNA]</scope>
    <source>
        <strain evidence="3 4">YLB-12</strain>
    </source>
</reference>
<dbReference type="EMBL" id="JANAVZ010000006">
    <property type="protein sequence ID" value="MCT4333720.1"/>
    <property type="molecule type" value="Genomic_DNA"/>
</dbReference>
<organism evidence="3 4">
    <name type="scientific">Paracoccus maritimus</name>
    <dbReference type="NCBI Taxonomy" id="2933292"/>
    <lineage>
        <taxon>Bacteria</taxon>
        <taxon>Pseudomonadati</taxon>
        <taxon>Pseudomonadota</taxon>
        <taxon>Alphaproteobacteria</taxon>
        <taxon>Rhodobacterales</taxon>
        <taxon>Paracoccaceae</taxon>
        <taxon>Paracoccus</taxon>
    </lineage>
</organism>
<gene>
    <name evidence="3" type="ORF">MU516_12675</name>
</gene>
<name>A0ABT2KB23_9RHOB</name>
<feature type="domain" description="DUF4325" evidence="2">
    <location>
        <begin position="24"/>
        <end position="86"/>
    </location>
</feature>
<accession>A0ABT2KB23</accession>
<dbReference type="RefSeq" id="WP_260277577.1">
    <property type="nucleotide sequence ID" value="NZ_JANAVZ010000006.1"/>
</dbReference>
<protein>
    <submittedName>
        <fullName evidence="3">STAS-like domain-containing protein</fullName>
    </submittedName>
</protein>